<gene>
    <name evidence="2" type="ORF">FW778_00945</name>
</gene>
<keyword evidence="1" id="KW-0812">Transmembrane</keyword>
<evidence type="ECO:0000313" key="3">
    <source>
        <dbReference type="Proteomes" id="UP000326903"/>
    </source>
</evidence>
<reference evidence="2 3" key="1">
    <citation type="submission" date="2019-09" db="EMBL/GenBank/DDBJ databases">
        <title>Draft genome sequence of Ginsengibacter sp. BR5-29.</title>
        <authorList>
            <person name="Im W.-T."/>
        </authorList>
    </citation>
    <scope>NUCLEOTIDE SEQUENCE [LARGE SCALE GENOMIC DNA]</scope>
    <source>
        <strain evidence="2 3">BR5-29</strain>
    </source>
</reference>
<organism evidence="2 3">
    <name type="scientific">Ginsengibacter hankyongi</name>
    <dbReference type="NCBI Taxonomy" id="2607284"/>
    <lineage>
        <taxon>Bacteria</taxon>
        <taxon>Pseudomonadati</taxon>
        <taxon>Bacteroidota</taxon>
        <taxon>Chitinophagia</taxon>
        <taxon>Chitinophagales</taxon>
        <taxon>Chitinophagaceae</taxon>
        <taxon>Ginsengibacter</taxon>
    </lineage>
</organism>
<keyword evidence="3" id="KW-1185">Reference proteome</keyword>
<keyword evidence="1" id="KW-1133">Transmembrane helix</keyword>
<dbReference type="Proteomes" id="UP000326903">
    <property type="component" value="Unassembled WGS sequence"/>
</dbReference>
<evidence type="ECO:0000256" key="1">
    <source>
        <dbReference type="SAM" id="Phobius"/>
    </source>
</evidence>
<accession>A0A5J5II04</accession>
<dbReference type="EMBL" id="VYQF01000001">
    <property type="protein sequence ID" value="KAA9040640.1"/>
    <property type="molecule type" value="Genomic_DNA"/>
</dbReference>
<sequence length="99" mass="11460">MRNLFRKYFELTFWITALVLLAIMPTATNPHYSFCVFKLMGFKFCPGCGLGHSISYLFHGDLRASFSTHPLGIFAVIVILLRLYNLFRLQILIKHNYGI</sequence>
<dbReference type="InterPro" id="IPR021215">
    <property type="entry name" value="DUF2752"/>
</dbReference>
<dbReference type="RefSeq" id="WP_150412700.1">
    <property type="nucleotide sequence ID" value="NZ_VYQF01000001.1"/>
</dbReference>
<keyword evidence="1" id="KW-0472">Membrane</keyword>
<feature type="transmembrane region" description="Helical" evidence="1">
    <location>
        <begin position="66"/>
        <end position="84"/>
    </location>
</feature>
<protein>
    <submittedName>
        <fullName evidence="2">DUF2752 domain-containing protein</fullName>
    </submittedName>
</protein>
<name>A0A5J5II04_9BACT</name>
<comment type="caution">
    <text evidence="2">The sequence shown here is derived from an EMBL/GenBank/DDBJ whole genome shotgun (WGS) entry which is preliminary data.</text>
</comment>
<dbReference type="AlphaFoldDB" id="A0A5J5II04"/>
<dbReference type="Pfam" id="PF10825">
    <property type="entry name" value="DUF2752"/>
    <property type="match status" value="1"/>
</dbReference>
<proteinExistence type="predicted"/>
<evidence type="ECO:0000313" key="2">
    <source>
        <dbReference type="EMBL" id="KAA9040640.1"/>
    </source>
</evidence>